<evidence type="ECO:0000256" key="5">
    <source>
        <dbReference type="ARBA" id="ARBA00022989"/>
    </source>
</evidence>
<dbReference type="SUPFAM" id="SSF53448">
    <property type="entry name" value="Nucleotide-diphospho-sugar transferases"/>
    <property type="match status" value="1"/>
</dbReference>
<dbReference type="InterPro" id="IPR001173">
    <property type="entry name" value="Glyco_trans_2-like"/>
</dbReference>
<dbReference type="InterPro" id="IPR029044">
    <property type="entry name" value="Nucleotide-diphossugar_trans"/>
</dbReference>
<dbReference type="Pfam" id="PF00535">
    <property type="entry name" value="Glycos_transf_2"/>
    <property type="match status" value="1"/>
</dbReference>
<dbReference type="GO" id="GO:0005886">
    <property type="term" value="C:plasma membrane"/>
    <property type="evidence" value="ECO:0007669"/>
    <property type="project" value="TreeGrafter"/>
</dbReference>
<keyword evidence="5 7" id="KW-1133">Transmembrane helix</keyword>
<dbReference type="PANTHER" id="PTHR48090">
    <property type="entry name" value="UNDECAPRENYL-PHOSPHATE 4-DEOXY-4-FORMAMIDO-L-ARABINOSE TRANSFERASE-RELATED"/>
    <property type="match status" value="1"/>
</dbReference>
<feature type="transmembrane region" description="Helical" evidence="7">
    <location>
        <begin position="272"/>
        <end position="292"/>
    </location>
</feature>
<feature type="transmembrane region" description="Helical" evidence="7">
    <location>
        <begin position="241"/>
        <end position="260"/>
    </location>
</feature>
<evidence type="ECO:0000256" key="2">
    <source>
        <dbReference type="ARBA" id="ARBA00022676"/>
    </source>
</evidence>
<comment type="subcellular location">
    <subcellularLocation>
        <location evidence="1">Membrane</location>
        <topology evidence="1">Multi-pass membrane protein</topology>
    </subcellularLocation>
</comment>
<name>A0A9D1GH60_9BACT</name>
<keyword evidence="3" id="KW-0808">Transferase</keyword>
<dbReference type="InterPro" id="IPR050256">
    <property type="entry name" value="Glycosyltransferase_2"/>
</dbReference>
<evidence type="ECO:0000259" key="8">
    <source>
        <dbReference type="Pfam" id="PF00535"/>
    </source>
</evidence>
<organism evidence="9 10">
    <name type="scientific">Candidatus Caccoplasma intestinavium</name>
    <dbReference type="NCBI Taxonomy" id="2840716"/>
    <lineage>
        <taxon>Bacteria</taxon>
        <taxon>Pseudomonadati</taxon>
        <taxon>Bacteroidota</taxon>
        <taxon>Bacteroidia</taxon>
        <taxon>Bacteroidales</taxon>
        <taxon>Bacteroidaceae</taxon>
        <taxon>Bacteroidaceae incertae sedis</taxon>
        <taxon>Candidatus Caccoplasma</taxon>
    </lineage>
</organism>
<evidence type="ECO:0000313" key="9">
    <source>
        <dbReference type="EMBL" id="HIT40432.1"/>
    </source>
</evidence>
<evidence type="ECO:0000256" key="4">
    <source>
        <dbReference type="ARBA" id="ARBA00022692"/>
    </source>
</evidence>
<dbReference type="CDD" id="cd04187">
    <property type="entry name" value="DPM1_like_bac"/>
    <property type="match status" value="1"/>
</dbReference>
<sequence length="317" mass="36136">MRLAIVVPCYNEEGVIGESARQLTCILKELIDKDKISENSFILFVNDGSKDNTWPMIEELYKNDKHIFGLSLALNRGHQNALLAGLMTVKDICDAAVSIDADLQDDVSAIESMVDAFTQGFDIVYGVRSSRKTDTFFKRTTALMFYRLMSGLGANSVYNHADYRLMSHRALQFLSEYPERNLFLRGIIPTIGYKTTCVYYERKERFAGVSKYPLRKMINFAIEGITSFSTRPIRLISSMGFLILFITLVMAIYTLVSFFIGRTVEGWTSLMLSFWFLGSVLLIAIGTIGEYIGKIYIEVKQRPRYNIETFLTHDHES</sequence>
<accession>A0A9D1GH60</accession>
<comment type="caution">
    <text evidence="9">The sequence shown here is derived from an EMBL/GenBank/DDBJ whole genome shotgun (WGS) entry which is preliminary data.</text>
</comment>
<keyword evidence="6 7" id="KW-0472">Membrane</keyword>
<dbReference type="GO" id="GO:0016757">
    <property type="term" value="F:glycosyltransferase activity"/>
    <property type="evidence" value="ECO:0007669"/>
    <property type="project" value="UniProtKB-KW"/>
</dbReference>
<dbReference type="Proteomes" id="UP000886722">
    <property type="component" value="Unassembled WGS sequence"/>
</dbReference>
<reference evidence="9" key="2">
    <citation type="journal article" date="2021" name="PeerJ">
        <title>Extensive microbial diversity within the chicken gut microbiome revealed by metagenomics and culture.</title>
        <authorList>
            <person name="Gilroy R."/>
            <person name="Ravi A."/>
            <person name="Getino M."/>
            <person name="Pursley I."/>
            <person name="Horton D.L."/>
            <person name="Alikhan N.F."/>
            <person name="Baker D."/>
            <person name="Gharbi K."/>
            <person name="Hall N."/>
            <person name="Watson M."/>
            <person name="Adriaenssens E.M."/>
            <person name="Foster-Nyarko E."/>
            <person name="Jarju S."/>
            <person name="Secka A."/>
            <person name="Antonio M."/>
            <person name="Oren A."/>
            <person name="Chaudhuri R.R."/>
            <person name="La Ragione R."/>
            <person name="Hildebrand F."/>
            <person name="Pallen M.J."/>
        </authorList>
    </citation>
    <scope>NUCLEOTIDE SEQUENCE</scope>
    <source>
        <strain evidence="9">21143</strain>
    </source>
</reference>
<keyword evidence="2" id="KW-0328">Glycosyltransferase</keyword>
<proteinExistence type="predicted"/>
<dbReference type="PANTHER" id="PTHR48090:SF1">
    <property type="entry name" value="PROPHAGE BACTOPRENOL GLUCOSYL TRANSFERASE HOMOLOG"/>
    <property type="match status" value="1"/>
</dbReference>
<evidence type="ECO:0000313" key="10">
    <source>
        <dbReference type="Proteomes" id="UP000886722"/>
    </source>
</evidence>
<dbReference type="EMBL" id="DVKT01000076">
    <property type="protein sequence ID" value="HIT40432.1"/>
    <property type="molecule type" value="Genomic_DNA"/>
</dbReference>
<gene>
    <name evidence="9" type="ORF">IAD06_10435</name>
</gene>
<protein>
    <submittedName>
        <fullName evidence="9">Glycosyltransferase family 2 protein</fullName>
    </submittedName>
</protein>
<dbReference type="Gene3D" id="3.90.550.10">
    <property type="entry name" value="Spore Coat Polysaccharide Biosynthesis Protein SpsA, Chain A"/>
    <property type="match status" value="1"/>
</dbReference>
<evidence type="ECO:0000256" key="3">
    <source>
        <dbReference type="ARBA" id="ARBA00022679"/>
    </source>
</evidence>
<reference evidence="9" key="1">
    <citation type="submission" date="2020-10" db="EMBL/GenBank/DDBJ databases">
        <authorList>
            <person name="Gilroy R."/>
        </authorList>
    </citation>
    <scope>NUCLEOTIDE SEQUENCE</scope>
    <source>
        <strain evidence="9">21143</strain>
    </source>
</reference>
<evidence type="ECO:0000256" key="7">
    <source>
        <dbReference type="SAM" id="Phobius"/>
    </source>
</evidence>
<dbReference type="AlphaFoldDB" id="A0A9D1GH60"/>
<evidence type="ECO:0000256" key="1">
    <source>
        <dbReference type="ARBA" id="ARBA00004141"/>
    </source>
</evidence>
<keyword evidence="4 7" id="KW-0812">Transmembrane</keyword>
<feature type="domain" description="Glycosyltransferase 2-like" evidence="8">
    <location>
        <begin position="5"/>
        <end position="171"/>
    </location>
</feature>
<evidence type="ECO:0000256" key="6">
    <source>
        <dbReference type="ARBA" id="ARBA00023136"/>
    </source>
</evidence>